<evidence type="ECO:0000256" key="1">
    <source>
        <dbReference type="ARBA" id="ARBA00005446"/>
    </source>
</evidence>
<evidence type="ECO:0000256" key="3">
    <source>
        <dbReference type="ARBA" id="ARBA00023235"/>
    </source>
</evidence>
<dbReference type="EC" id="5.6.2.4" evidence="5"/>
<dbReference type="Proteomes" id="UP000828390">
    <property type="component" value="Unassembled WGS sequence"/>
</dbReference>
<keyword evidence="9" id="KW-1185">Reference proteome</keyword>
<dbReference type="PANTHER" id="PTHR13710">
    <property type="entry name" value="DNA HELICASE RECQ FAMILY MEMBER"/>
    <property type="match status" value="1"/>
</dbReference>
<comment type="catalytic activity">
    <reaction evidence="4">
        <text>Couples ATP hydrolysis with the unwinding of duplex DNA by translocating in the 3'-5' direction.</text>
        <dbReference type="EC" id="5.6.2.4"/>
    </reaction>
</comment>
<evidence type="ECO:0000256" key="5">
    <source>
        <dbReference type="ARBA" id="ARBA00034808"/>
    </source>
</evidence>
<reference evidence="8" key="2">
    <citation type="submission" date="2020-11" db="EMBL/GenBank/DDBJ databases">
        <authorList>
            <person name="McCartney M.A."/>
            <person name="Auch B."/>
            <person name="Kono T."/>
            <person name="Mallez S."/>
            <person name="Becker A."/>
            <person name="Gohl D.M."/>
            <person name="Silverstein K.A.T."/>
            <person name="Koren S."/>
            <person name="Bechman K.B."/>
            <person name="Herman A."/>
            <person name="Abrahante J.E."/>
            <person name="Garbe J."/>
        </authorList>
    </citation>
    <scope>NUCLEOTIDE SEQUENCE</scope>
    <source>
        <strain evidence="8">Duluth1</strain>
        <tissue evidence="8">Whole animal</tissue>
    </source>
</reference>
<dbReference type="GO" id="GO:0000724">
    <property type="term" value="P:double-strand break repair via homologous recombination"/>
    <property type="evidence" value="ECO:0007669"/>
    <property type="project" value="TreeGrafter"/>
</dbReference>
<feature type="domain" description="Helicase C-terminal" evidence="7">
    <location>
        <begin position="33"/>
        <end position="64"/>
    </location>
</feature>
<sequence>MRMYGLVNLLCVDNVGIMFHVENTNLTSGHLQIDIADVRLVVHWGAPRNPLSYWQEVGRAGRDGKPSLAVVYPYGRSLVGDSGLRETFECLRLSVLKTLLTKEMGESELCVREGFVLKNCSECECDLCQCCSRCCAKCGCVGVIGVLERFFI</sequence>
<dbReference type="GO" id="GO:0005737">
    <property type="term" value="C:cytoplasm"/>
    <property type="evidence" value="ECO:0007669"/>
    <property type="project" value="TreeGrafter"/>
</dbReference>
<evidence type="ECO:0000313" key="8">
    <source>
        <dbReference type="EMBL" id="KAH3865769.1"/>
    </source>
</evidence>
<dbReference type="EMBL" id="JAIWYP010000002">
    <property type="protein sequence ID" value="KAH3865769.1"/>
    <property type="molecule type" value="Genomic_DNA"/>
</dbReference>
<dbReference type="GO" id="GO:0043138">
    <property type="term" value="F:3'-5' DNA helicase activity"/>
    <property type="evidence" value="ECO:0007669"/>
    <property type="project" value="UniProtKB-EC"/>
</dbReference>
<keyword evidence="3" id="KW-0413">Isomerase</keyword>
<dbReference type="GO" id="GO:0005694">
    <property type="term" value="C:chromosome"/>
    <property type="evidence" value="ECO:0007669"/>
    <property type="project" value="TreeGrafter"/>
</dbReference>
<evidence type="ECO:0000256" key="2">
    <source>
        <dbReference type="ARBA" id="ARBA00023125"/>
    </source>
</evidence>
<evidence type="ECO:0000313" key="9">
    <source>
        <dbReference type="Proteomes" id="UP000828390"/>
    </source>
</evidence>
<dbReference type="Gene3D" id="3.40.50.300">
    <property type="entry name" value="P-loop containing nucleotide triphosphate hydrolases"/>
    <property type="match status" value="1"/>
</dbReference>
<dbReference type="AlphaFoldDB" id="A0A9D4REW5"/>
<dbReference type="InterPro" id="IPR027417">
    <property type="entry name" value="P-loop_NTPase"/>
</dbReference>
<comment type="similarity">
    <text evidence="1">Belongs to the helicase family. RecQ subfamily.</text>
</comment>
<dbReference type="InterPro" id="IPR001650">
    <property type="entry name" value="Helicase_C-like"/>
</dbReference>
<gene>
    <name evidence="8" type="ORF">DPMN_028812</name>
</gene>
<reference evidence="8" key="1">
    <citation type="journal article" date="2019" name="bioRxiv">
        <title>The Genome of the Zebra Mussel, Dreissena polymorpha: A Resource for Invasive Species Research.</title>
        <authorList>
            <person name="McCartney M.A."/>
            <person name="Auch B."/>
            <person name="Kono T."/>
            <person name="Mallez S."/>
            <person name="Zhang Y."/>
            <person name="Obille A."/>
            <person name="Becker A."/>
            <person name="Abrahante J.E."/>
            <person name="Garbe J."/>
            <person name="Badalamenti J.P."/>
            <person name="Herman A."/>
            <person name="Mangelson H."/>
            <person name="Liachko I."/>
            <person name="Sullivan S."/>
            <person name="Sone E.D."/>
            <person name="Koren S."/>
            <person name="Silverstein K.A.T."/>
            <person name="Beckman K.B."/>
            <person name="Gohl D.M."/>
        </authorList>
    </citation>
    <scope>NUCLEOTIDE SEQUENCE</scope>
    <source>
        <strain evidence="8">Duluth1</strain>
        <tissue evidence="8">Whole animal</tissue>
    </source>
</reference>
<dbReference type="SUPFAM" id="SSF52540">
    <property type="entry name" value="P-loop containing nucleoside triphosphate hydrolases"/>
    <property type="match status" value="1"/>
</dbReference>
<organism evidence="8 9">
    <name type="scientific">Dreissena polymorpha</name>
    <name type="common">Zebra mussel</name>
    <name type="synonym">Mytilus polymorpha</name>
    <dbReference type="NCBI Taxonomy" id="45954"/>
    <lineage>
        <taxon>Eukaryota</taxon>
        <taxon>Metazoa</taxon>
        <taxon>Spiralia</taxon>
        <taxon>Lophotrochozoa</taxon>
        <taxon>Mollusca</taxon>
        <taxon>Bivalvia</taxon>
        <taxon>Autobranchia</taxon>
        <taxon>Heteroconchia</taxon>
        <taxon>Euheterodonta</taxon>
        <taxon>Imparidentia</taxon>
        <taxon>Neoheterodontei</taxon>
        <taxon>Myida</taxon>
        <taxon>Dreissenoidea</taxon>
        <taxon>Dreissenidae</taxon>
        <taxon>Dreissena</taxon>
    </lineage>
</organism>
<protein>
    <recommendedName>
        <fullName evidence="5">DNA 3'-5' helicase</fullName>
        <ecNumber evidence="5">5.6.2.4</ecNumber>
    </recommendedName>
    <alternativeName>
        <fullName evidence="6">DNA 3'-5' helicase Q1</fullName>
    </alternativeName>
</protein>
<proteinExistence type="inferred from homology"/>
<name>A0A9D4REW5_DREPO</name>
<dbReference type="Pfam" id="PF00271">
    <property type="entry name" value="Helicase_C"/>
    <property type="match status" value="1"/>
</dbReference>
<evidence type="ECO:0000259" key="7">
    <source>
        <dbReference type="Pfam" id="PF00271"/>
    </source>
</evidence>
<comment type="caution">
    <text evidence="8">The sequence shown here is derived from an EMBL/GenBank/DDBJ whole genome shotgun (WGS) entry which is preliminary data.</text>
</comment>
<evidence type="ECO:0000256" key="4">
    <source>
        <dbReference type="ARBA" id="ARBA00034617"/>
    </source>
</evidence>
<accession>A0A9D4REW5</accession>
<evidence type="ECO:0000256" key="6">
    <source>
        <dbReference type="ARBA" id="ARBA00044566"/>
    </source>
</evidence>
<dbReference type="PANTHER" id="PTHR13710:SF105">
    <property type="entry name" value="ATP-DEPENDENT DNA HELICASE Q1"/>
    <property type="match status" value="1"/>
</dbReference>
<dbReference type="GO" id="GO:0003677">
    <property type="term" value="F:DNA binding"/>
    <property type="evidence" value="ECO:0007669"/>
    <property type="project" value="UniProtKB-KW"/>
</dbReference>
<dbReference type="GO" id="GO:0009378">
    <property type="term" value="F:four-way junction helicase activity"/>
    <property type="evidence" value="ECO:0007669"/>
    <property type="project" value="TreeGrafter"/>
</dbReference>
<keyword evidence="2" id="KW-0238">DNA-binding</keyword>